<dbReference type="Proteomes" id="UP001140978">
    <property type="component" value="Unassembled WGS sequence"/>
</dbReference>
<evidence type="ECO:0000313" key="5">
    <source>
        <dbReference type="EMBL" id="MDE1348322.1"/>
    </source>
</evidence>
<evidence type="ECO:0000256" key="1">
    <source>
        <dbReference type="ARBA" id="ARBA00022801"/>
    </source>
</evidence>
<protein>
    <submittedName>
        <fullName evidence="5">Glycoside hydrolase family 5 protein</fullName>
    </submittedName>
</protein>
<comment type="caution">
    <text evidence="5">The sequence shown here is derived from an EMBL/GenBank/DDBJ whole genome shotgun (WGS) entry which is preliminary data.</text>
</comment>
<evidence type="ECO:0000256" key="3">
    <source>
        <dbReference type="RuleBase" id="RU361153"/>
    </source>
</evidence>
<dbReference type="InterPro" id="IPR001547">
    <property type="entry name" value="Glyco_hydro_5"/>
</dbReference>
<sequence>MVGPADWGGVSKLPYLELPKSSNPDNTIITVHFYEPFQFTHQGASWVDGADTWIGTRWLATESQQKVLIDYLDLIDKWNAEPGHGFEINIGEFGVYSQYSAPEDQRAWTAFITREAEKRGYSWNYWEYSSGFGAYDPYAEQWRRALVEGLIPKNADSN</sequence>
<gene>
    <name evidence="5" type="ORF">L9X51_18285</name>
</gene>
<dbReference type="AlphaFoldDB" id="A0A9X4FH17"/>
<dbReference type="GO" id="GO:0004553">
    <property type="term" value="F:hydrolase activity, hydrolyzing O-glycosyl compounds"/>
    <property type="evidence" value="ECO:0007669"/>
    <property type="project" value="InterPro"/>
</dbReference>
<keyword evidence="2 3" id="KW-0326">Glycosidase</keyword>
<dbReference type="GO" id="GO:0000272">
    <property type="term" value="P:polysaccharide catabolic process"/>
    <property type="evidence" value="ECO:0007669"/>
    <property type="project" value="InterPro"/>
</dbReference>
<dbReference type="Pfam" id="PF00150">
    <property type="entry name" value="Cellulase"/>
    <property type="match status" value="1"/>
</dbReference>
<name>A0A9X4FH17_9VIBR</name>
<keyword evidence="1 3" id="KW-0378">Hydrolase</keyword>
<dbReference type="InterPro" id="IPR017853">
    <property type="entry name" value="GH"/>
</dbReference>
<accession>A0A9X4FH17</accession>
<feature type="domain" description="Glycoside hydrolase family 5" evidence="4">
    <location>
        <begin position="1"/>
        <end position="129"/>
    </location>
</feature>
<proteinExistence type="inferred from homology"/>
<dbReference type="SUPFAM" id="SSF51445">
    <property type="entry name" value="(Trans)glycosidases"/>
    <property type="match status" value="1"/>
</dbReference>
<organism evidence="5 6">
    <name type="scientific">Vibrio aestuarianus</name>
    <dbReference type="NCBI Taxonomy" id="28171"/>
    <lineage>
        <taxon>Bacteria</taxon>
        <taxon>Pseudomonadati</taxon>
        <taxon>Pseudomonadota</taxon>
        <taxon>Gammaproteobacteria</taxon>
        <taxon>Vibrionales</taxon>
        <taxon>Vibrionaceae</taxon>
        <taxon>Vibrio</taxon>
    </lineage>
</organism>
<reference evidence="5" key="1">
    <citation type="submission" date="2022-02" db="EMBL/GenBank/DDBJ databases">
        <title>Emergence and expansion in Europe of a Vibrio aestuarianus clonal complex pathogenic for oysters.</title>
        <authorList>
            <person name="Mesnil A."/>
            <person name="Travers M.-A."/>
        </authorList>
    </citation>
    <scope>NUCLEOTIDE SEQUENCE</scope>
    <source>
        <strain evidence="5">19_064_15T1</strain>
    </source>
</reference>
<comment type="similarity">
    <text evidence="3">Belongs to the glycosyl hydrolase 5 (cellulase A) family.</text>
</comment>
<evidence type="ECO:0000313" key="6">
    <source>
        <dbReference type="Proteomes" id="UP001140978"/>
    </source>
</evidence>
<evidence type="ECO:0000256" key="2">
    <source>
        <dbReference type="ARBA" id="ARBA00023295"/>
    </source>
</evidence>
<evidence type="ECO:0000259" key="4">
    <source>
        <dbReference type="Pfam" id="PF00150"/>
    </source>
</evidence>
<dbReference type="EMBL" id="JAKNAX010000110">
    <property type="protein sequence ID" value="MDE1348322.1"/>
    <property type="molecule type" value="Genomic_DNA"/>
</dbReference>
<dbReference type="Gene3D" id="3.20.20.80">
    <property type="entry name" value="Glycosidases"/>
    <property type="match status" value="1"/>
</dbReference>